<feature type="transmembrane region" description="Helical" evidence="5">
    <location>
        <begin position="260"/>
        <end position="283"/>
    </location>
</feature>
<dbReference type="GO" id="GO:0006412">
    <property type="term" value="P:translation"/>
    <property type="evidence" value="ECO:0007669"/>
    <property type="project" value="InterPro"/>
</dbReference>
<proteinExistence type="inferred from homology"/>
<evidence type="ECO:0000256" key="5">
    <source>
        <dbReference type="SAM" id="Phobius"/>
    </source>
</evidence>
<dbReference type="Gene3D" id="2.40.50.140">
    <property type="entry name" value="Nucleic acid-binding proteins"/>
    <property type="match status" value="1"/>
</dbReference>
<reference evidence="6 7" key="1">
    <citation type="journal article" date="2023" name="Life. Sci Alliance">
        <title>Evolutionary insights into 3D genome organization and epigenetic landscape of Vigna mungo.</title>
        <authorList>
            <person name="Junaid A."/>
            <person name="Singh B."/>
            <person name="Bhatia S."/>
        </authorList>
    </citation>
    <scope>NUCLEOTIDE SEQUENCE [LARGE SCALE GENOMIC DNA]</scope>
    <source>
        <strain evidence="6">Urdbean</strain>
    </source>
</reference>
<evidence type="ECO:0000256" key="1">
    <source>
        <dbReference type="ARBA" id="ARBA00005943"/>
    </source>
</evidence>
<dbReference type="InterPro" id="IPR000289">
    <property type="entry name" value="Ribosomal_eS28"/>
</dbReference>
<feature type="compositionally biased region" description="Basic and acidic residues" evidence="4">
    <location>
        <begin position="558"/>
        <end position="568"/>
    </location>
</feature>
<dbReference type="PANTHER" id="PTHR10769">
    <property type="entry name" value="40S RIBOSOMAL PROTEIN S28"/>
    <property type="match status" value="1"/>
</dbReference>
<dbReference type="EMBL" id="CP144693">
    <property type="protein sequence ID" value="WVZ00057.1"/>
    <property type="molecule type" value="Genomic_DNA"/>
</dbReference>
<dbReference type="PANTHER" id="PTHR10769:SF3">
    <property type="entry name" value="SMALL RIBOSOMAL SUBUNIT PROTEIN ES28"/>
    <property type="match status" value="1"/>
</dbReference>
<evidence type="ECO:0008006" key="8">
    <source>
        <dbReference type="Google" id="ProtNLM"/>
    </source>
</evidence>
<feature type="region of interest" description="Disordered" evidence="4">
    <location>
        <begin position="558"/>
        <end position="580"/>
    </location>
</feature>
<dbReference type="CDD" id="cd04457">
    <property type="entry name" value="S1_S28E"/>
    <property type="match status" value="1"/>
</dbReference>
<keyword evidence="5" id="KW-0472">Membrane</keyword>
<comment type="similarity">
    <text evidence="1">Belongs to the eukaryotic ribosomal protein eS28 family.</text>
</comment>
<dbReference type="GO" id="GO:0030490">
    <property type="term" value="P:maturation of SSU-rRNA"/>
    <property type="evidence" value="ECO:0007669"/>
    <property type="project" value="TreeGrafter"/>
</dbReference>
<dbReference type="AlphaFoldDB" id="A0AAQ3MZN6"/>
<keyword evidence="2" id="KW-0689">Ribosomal protein</keyword>
<evidence type="ECO:0000256" key="3">
    <source>
        <dbReference type="ARBA" id="ARBA00023274"/>
    </source>
</evidence>
<keyword evidence="5" id="KW-0812">Transmembrane</keyword>
<dbReference type="HAMAP" id="MF_00292">
    <property type="entry name" value="Ribosomal_eS28"/>
    <property type="match status" value="1"/>
</dbReference>
<evidence type="ECO:0000256" key="4">
    <source>
        <dbReference type="SAM" id="MobiDB-lite"/>
    </source>
</evidence>
<keyword evidence="7" id="KW-1185">Reference proteome</keyword>
<gene>
    <name evidence="6" type="ORF">V8G54_026126</name>
</gene>
<evidence type="ECO:0000256" key="2">
    <source>
        <dbReference type="ARBA" id="ARBA00022980"/>
    </source>
</evidence>
<dbReference type="GO" id="GO:0003735">
    <property type="term" value="F:structural constituent of ribosome"/>
    <property type="evidence" value="ECO:0007669"/>
    <property type="project" value="InterPro"/>
</dbReference>
<dbReference type="Pfam" id="PF01200">
    <property type="entry name" value="Ribosomal_S28e"/>
    <property type="match status" value="1"/>
</dbReference>
<evidence type="ECO:0000313" key="7">
    <source>
        <dbReference type="Proteomes" id="UP001374535"/>
    </source>
</evidence>
<dbReference type="GO" id="GO:0022627">
    <property type="term" value="C:cytosolic small ribosomal subunit"/>
    <property type="evidence" value="ECO:0007669"/>
    <property type="project" value="TreeGrafter"/>
</dbReference>
<dbReference type="SUPFAM" id="SSF50249">
    <property type="entry name" value="Nucleic acid-binding proteins"/>
    <property type="match status" value="1"/>
</dbReference>
<dbReference type="FunFam" id="2.40.50.140:FF:000025">
    <property type="entry name" value="40S ribosomal protein S28"/>
    <property type="match status" value="1"/>
</dbReference>
<evidence type="ECO:0000313" key="6">
    <source>
        <dbReference type="EMBL" id="WVZ00057.1"/>
    </source>
</evidence>
<keyword evidence="3" id="KW-0687">Ribonucleoprotein</keyword>
<dbReference type="InterPro" id="IPR012340">
    <property type="entry name" value="NA-bd_OB-fold"/>
</dbReference>
<keyword evidence="5" id="KW-1133">Transmembrane helix</keyword>
<name>A0AAQ3MZN6_VIGMU</name>
<protein>
    <recommendedName>
        <fullName evidence="8">40S ribosomal protein S28</fullName>
    </recommendedName>
</protein>
<accession>A0AAQ3MZN6</accession>
<dbReference type="GO" id="GO:0000028">
    <property type="term" value="P:ribosomal small subunit assembly"/>
    <property type="evidence" value="ECO:0007669"/>
    <property type="project" value="TreeGrafter"/>
</dbReference>
<feature type="transmembrane region" description="Helical" evidence="5">
    <location>
        <begin position="304"/>
        <end position="326"/>
    </location>
</feature>
<feature type="transmembrane region" description="Helical" evidence="5">
    <location>
        <begin position="393"/>
        <end position="411"/>
    </location>
</feature>
<sequence length="848" mass="95317">MEVVLPFEVEITSLRVLMETQLEEAEWVQARFDQLNLIEEKRLTVVCHGQLYQRRMKKAFDKRVHPREFHEGELVLKKILPIQRDHRGKWTPNYEGPFVVKKTFSGGALILTRMDGEELPLPVNSDASKIGLAEMLKLDSAATALRHSFGEKFVHCCCHTWLLLGGSVKLAGTGLSGTTSSWSILAAVAGQRVKSPERKKAPVLVPLIRSSRKMKLEERVEGSLDEEDIMKTPRIRLSDCESSRTWRVFVFWIVDRDSRWWQPAVALIAPLSELVLIISWPSAFHNHFPTPSRVQANLDCKKRFLFSALCLAMVGFIFLFCEFGPLRGNGQIQVLVFCYRPSAWQWQWSNLGFSFLFSALCLAVVGFIFLFCEFGPLRGNVWPSTRQWSNPGFSFLLSALCLAMIGFIFLFCEFGPLRGNGQIQRTHFHLHKPLHRNPGLIAQLIQIHHVPTPYPPIKENTASHEAISHPLSSLVQPQSSLKLNPELPQRTHHIEVVAVEVDLVTAVEEDGVVTGDDSGRDWWQRESFSRAKRERGKASVVVVARVKRLRLLDLTREKTDSDDGDRSDIVGGGVQGREGALSPAVTPVERGVACDVASGGPPWLAGYGTSGGASCGRDEAQVFAFLEGDFESQQVCERTPKGVPELGVKRVWAWVRPSDKRCRVLTPSLHVTDSRTQSLIFVDLPYTMESQVKHALVVKVMGRTGSRGQVTQVRVKFLDDQNRHIMRNVKGPVREGDILTLLESEREARRDLLQGVKVRSGRPLLSKNDSEIAIGLFIAEERHKNQAQAQQTTARRYTYVARRFAPNRATARRLPLIAKPPGCTARARDNDPPRIWLPNVGFWVLGGS</sequence>
<organism evidence="6 7">
    <name type="scientific">Vigna mungo</name>
    <name type="common">Black gram</name>
    <name type="synonym">Phaseolus mungo</name>
    <dbReference type="NCBI Taxonomy" id="3915"/>
    <lineage>
        <taxon>Eukaryota</taxon>
        <taxon>Viridiplantae</taxon>
        <taxon>Streptophyta</taxon>
        <taxon>Embryophyta</taxon>
        <taxon>Tracheophyta</taxon>
        <taxon>Spermatophyta</taxon>
        <taxon>Magnoliopsida</taxon>
        <taxon>eudicotyledons</taxon>
        <taxon>Gunneridae</taxon>
        <taxon>Pentapetalae</taxon>
        <taxon>rosids</taxon>
        <taxon>fabids</taxon>
        <taxon>Fabales</taxon>
        <taxon>Fabaceae</taxon>
        <taxon>Papilionoideae</taxon>
        <taxon>50 kb inversion clade</taxon>
        <taxon>NPAAA clade</taxon>
        <taxon>indigoferoid/millettioid clade</taxon>
        <taxon>Phaseoleae</taxon>
        <taxon>Vigna</taxon>
    </lineage>
</organism>
<dbReference type="Proteomes" id="UP001374535">
    <property type="component" value="Chromosome 8"/>
</dbReference>
<feature type="transmembrane region" description="Helical" evidence="5">
    <location>
        <begin position="346"/>
        <end position="372"/>
    </location>
</feature>